<dbReference type="Proteomes" id="UP000000851">
    <property type="component" value="Chromosome"/>
</dbReference>
<dbReference type="AlphaFoldDB" id="C7PX66"/>
<evidence type="ECO:0000313" key="2">
    <source>
        <dbReference type="Proteomes" id="UP000000851"/>
    </source>
</evidence>
<dbReference type="EMBL" id="CP001700">
    <property type="protein sequence ID" value="ACU69417.1"/>
    <property type="molecule type" value="Genomic_DNA"/>
</dbReference>
<protein>
    <submittedName>
        <fullName evidence="1">Uncharacterized protein</fullName>
    </submittedName>
</protein>
<dbReference type="STRING" id="479433.Caci_0465"/>
<evidence type="ECO:0000313" key="1">
    <source>
        <dbReference type="EMBL" id="ACU69417.1"/>
    </source>
</evidence>
<dbReference type="OrthoDB" id="3872412at2"/>
<dbReference type="KEGG" id="cai:Caci_0465"/>
<gene>
    <name evidence="1" type="ordered locus">Caci_0465</name>
</gene>
<proteinExistence type="predicted"/>
<sequence>MASDQWESDQPNVVLRGGPLDGETLTVKKLRDGIEREVDGWIYAYVPTSDPDDEHPACTVFIYVGERPAVWLAGGLAG</sequence>
<dbReference type="RefSeq" id="WP_012784712.1">
    <property type="nucleotide sequence ID" value="NC_013131.1"/>
</dbReference>
<accession>C7PX66</accession>
<dbReference type="HOGENOM" id="CLU_2615518_0_0_11"/>
<reference evidence="1 2" key="1">
    <citation type="journal article" date="2009" name="Stand. Genomic Sci.">
        <title>Complete genome sequence of Catenulispora acidiphila type strain (ID 139908).</title>
        <authorList>
            <person name="Copeland A."/>
            <person name="Lapidus A."/>
            <person name="Glavina Del Rio T."/>
            <person name="Nolan M."/>
            <person name="Lucas S."/>
            <person name="Chen F."/>
            <person name="Tice H."/>
            <person name="Cheng J.F."/>
            <person name="Bruce D."/>
            <person name="Goodwin L."/>
            <person name="Pitluck S."/>
            <person name="Mikhailova N."/>
            <person name="Pati A."/>
            <person name="Ivanova N."/>
            <person name="Mavromatis K."/>
            <person name="Chen A."/>
            <person name="Palaniappan K."/>
            <person name="Chain P."/>
            <person name="Land M."/>
            <person name="Hauser L."/>
            <person name="Chang Y.J."/>
            <person name="Jeffries C.D."/>
            <person name="Chertkov O."/>
            <person name="Brettin T."/>
            <person name="Detter J.C."/>
            <person name="Han C."/>
            <person name="Ali Z."/>
            <person name="Tindall B.J."/>
            <person name="Goker M."/>
            <person name="Bristow J."/>
            <person name="Eisen J.A."/>
            <person name="Markowitz V."/>
            <person name="Hugenholtz P."/>
            <person name="Kyrpides N.C."/>
            <person name="Klenk H.P."/>
        </authorList>
    </citation>
    <scope>NUCLEOTIDE SEQUENCE [LARGE SCALE GENOMIC DNA]</scope>
    <source>
        <strain evidence="2">DSM 44928 / JCM 14897 / NBRC 102108 / NRRL B-24433 / ID139908</strain>
    </source>
</reference>
<dbReference type="InParanoid" id="C7PX66"/>
<keyword evidence="2" id="KW-1185">Reference proteome</keyword>
<organism evidence="1 2">
    <name type="scientific">Catenulispora acidiphila (strain DSM 44928 / JCM 14897 / NBRC 102108 / NRRL B-24433 / ID139908)</name>
    <dbReference type="NCBI Taxonomy" id="479433"/>
    <lineage>
        <taxon>Bacteria</taxon>
        <taxon>Bacillati</taxon>
        <taxon>Actinomycetota</taxon>
        <taxon>Actinomycetes</taxon>
        <taxon>Catenulisporales</taxon>
        <taxon>Catenulisporaceae</taxon>
        <taxon>Catenulispora</taxon>
    </lineage>
</organism>
<name>C7PX66_CATAD</name>